<evidence type="ECO:0000259" key="19">
    <source>
        <dbReference type="Pfam" id="PF01761"/>
    </source>
</evidence>
<comment type="pathway">
    <text evidence="5 18">Metabolic intermediate biosynthesis; chorismate biosynthesis; chorismate from D-erythrose 4-phosphate and phosphoenolpyruvate: step 2/7.</text>
</comment>
<dbReference type="PANTHER" id="PTHR43622:SF7">
    <property type="entry name" value="3-DEHYDROQUINATE SYNTHASE, CHLOROPLASTIC"/>
    <property type="match status" value="1"/>
</dbReference>
<dbReference type="Gene3D" id="3.40.50.1970">
    <property type="match status" value="1"/>
</dbReference>
<dbReference type="Pfam" id="PF01761">
    <property type="entry name" value="DHQ_synthase"/>
    <property type="match status" value="1"/>
</dbReference>
<evidence type="ECO:0000313" key="22">
    <source>
        <dbReference type="Proteomes" id="UP000727506"/>
    </source>
</evidence>
<dbReference type="Proteomes" id="UP000727506">
    <property type="component" value="Unassembled WGS sequence"/>
</dbReference>
<evidence type="ECO:0000256" key="9">
    <source>
        <dbReference type="ARBA" id="ARBA00022490"/>
    </source>
</evidence>
<dbReference type="GO" id="GO:0008652">
    <property type="term" value="P:amino acid biosynthetic process"/>
    <property type="evidence" value="ECO:0007669"/>
    <property type="project" value="UniProtKB-KW"/>
</dbReference>
<dbReference type="HAMAP" id="MF_00110">
    <property type="entry name" value="DHQ_synthase"/>
    <property type="match status" value="1"/>
</dbReference>
<evidence type="ECO:0000256" key="5">
    <source>
        <dbReference type="ARBA" id="ARBA00004661"/>
    </source>
</evidence>
<dbReference type="InterPro" id="IPR056179">
    <property type="entry name" value="DHQS_C"/>
</dbReference>
<comment type="cofactor">
    <cofactor evidence="3">
        <name>Zn(2+)</name>
        <dbReference type="ChEBI" id="CHEBI:29105"/>
    </cofactor>
</comment>
<evidence type="ECO:0000256" key="12">
    <source>
        <dbReference type="ARBA" id="ARBA00022741"/>
    </source>
</evidence>
<comment type="catalytic activity">
    <reaction evidence="1 18">
        <text>7-phospho-2-dehydro-3-deoxy-D-arabino-heptonate = 3-dehydroquinate + phosphate</text>
        <dbReference type="Rhea" id="RHEA:21968"/>
        <dbReference type="ChEBI" id="CHEBI:32364"/>
        <dbReference type="ChEBI" id="CHEBI:43474"/>
        <dbReference type="ChEBI" id="CHEBI:58394"/>
        <dbReference type="EC" id="4.2.3.4"/>
    </reaction>
</comment>
<keyword evidence="17 18" id="KW-0170">Cobalt</keyword>
<dbReference type="GO" id="GO:0003856">
    <property type="term" value="F:3-dehydroquinate synthase activity"/>
    <property type="evidence" value="ECO:0007669"/>
    <property type="project" value="UniProtKB-UniRule"/>
</dbReference>
<dbReference type="GO" id="GO:0009423">
    <property type="term" value="P:chorismate biosynthetic process"/>
    <property type="evidence" value="ECO:0007669"/>
    <property type="project" value="UniProtKB-UniRule"/>
</dbReference>
<organism evidence="21 22">
    <name type="scientific">Slackia piriformis</name>
    <dbReference type="NCBI Taxonomy" id="626934"/>
    <lineage>
        <taxon>Bacteria</taxon>
        <taxon>Bacillati</taxon>
        <taxon>Actinomycetota</taxon>
        <taxon>Coriobacteriia</taxon>
        <taxon>Eggerthellales</taxon>
        <taxon>Eggerthellaceae</taxon>
        <taxon>Slackia</taxon>
    </lineage>
</organism>
<feature type="binding site" evidence="18">
    <location>
        <position position="242"/>
    </location>
    <ligand>
        <name>Zn(2+)</name>
        <dbReference type="ChEBI" id="CHEBI:29105"/>
    </ligand>
</feature>
<dbReference type="GO" id="GO:0046872">
    <property type="term" value="F:metal ion binding"/>
    <property type="evidence" value="ECO:0007669"/>
    <property type="project" value="UniProtKB-KW"/>
</dbReference>
<keyword evidence="11 18" id="KW-0479">Metal-binding</keyword>
<dbReference type="AlphaFoldDB" id="A0A943V005"/>
<dbReference type="GO" id="GO:0009073">
    <property type="term" value="P:aromatic amino acid family biosynthetic process"/>
    <property type="evidence" value="ECO:0007669"/>
    <property type="project" value="UniProtKB-KW"/>
</dbReference>
<evidence type="ECO:0000256" key="7">
    <source>
        <dbReference type="ARBA" id="ARBA00013031"/>
    </source>
</evidence>
<dbReference type="EC" id="4.2.3.4" evidence="7 18"/>
<dbReference type="GO" id="GO:0005737">
    <property type="term" value="C:cytoplasm"/>
    <property type="evidence" value="ECO:0007669"/>
    <property type="project" value="UniProtKB-SubCell"/>
</dbReference>
<evidence type="ECO:0000256" key="16">
    <source>
        <dbReference type="ARBA" id="ARBA00023239"/>
    </source>
</evidence>
<feature type="binding site" evidence="18">
    <location>
        <begin position="168"/>
        <end position="171"/>
    </location>
    <ligand>
        <name>NAD(+)</name>
        <dbReference type="ChEBI" id="CHEBI:57540"/>
    </ligand>
</feature>
<dbReference type="InterPro" id="IPR016037">
    <property type="entry name" value="DHQ_synth_AroB"/>
</dbReference>
<comment type="caution">
    <text evidence="18">Lacks conserved residue(s) required for the propagation of feature annotation.</text>
</comment>
<sequence length="364" mass="38236">MSIVHVSASRSYDVLVDELSIDGAGDLAASTVADFAFIVSDDNVAPLYLGRVKRSLEKAGFRTAEFVFAAGERSKTLATYAACLEALAQAGATRSSIVVALGGGVVGDMAGFAAATYMRGCRCIQIPTSLLACVDSSVGGKTAVDLPQGKNLVGAFFQPSAVLIDTSTLSTLPGHFFTDGCAEVVKYGIIADADLFSLLEMPLAPGDERLPEVIARCVGIKRDIVQADEHEHGLRQTLNFGHTIGHAIEKESAFRITHGFAVAAGMALMADACAVRGLCPRIDAKRVKAVLRAYGLPVETEFRAPRLFESSLADKKRSGSVMNAVLMHSIGSVEPTAMGLNDFARLVEEACAGGRAGDEPHAAQ</sequence>
<feature type="binding site" evidence="18">
    <location>
        <position position="141"/>
    </location>
    <ligand>
        <name>NAD(+)</name>
        <dbReference type="ChEBI" id="CHEBI:57540"/>
    </ligand>
</feature>
<evidence type="ECO:0000313" key="21">
    <source>
        <dbReference type="EMBL" id="MBS6941140.1"/>
    </source>
</evidence>
<dbReference type="PIRSF" id="PIRSF001455">
    <property type="entry name" value="DHQ_synth"/>
    <property type="match status" value="1"/>
</dbReference>
<evidence type="ECO:0000256" key="3">
    <source>
        <dbReference type="ARBA" id="ARBA00001947"/>
    </source>
</evidence>
<feature type="domain" description="3-dehydroquinate synthase C-terminal" evidence="20">
    <location>
        <begin position="180"/>
        <end position="316"/>
    </location>
</feature>
<dbReference type="Gene3D" id="1.20.1090.10">
    <property type="entry name" value="Dehydroquinate synthase-like - alpha domain"/>
    <property type="match status" value="1"/>
</dbReference>
<comment type="similarity">
    <text evidence="6 18">Belongs to the sugar phosphate cyclases superfamily. Dehydroquinate synthase family.</text>
</comment>
<comment type="subcellular location">
    <subcellularLocation>
        <location evidence="4 18">Cytoplasm</location>
    </subcellularLocation>
</comment>
<evidence type="ECO:0000259" key="20">
    <source>
        <dbReference type="Pfam" id="PF24621"/>
    </source>
</evidence>
<feature type="domain" description="3-dehydroquinate synthase N-terminal" evidence="19">
    <location>
        <begin position="66"/>
        <end position="175"/>
    </location>
</feature>
<keyword evidence="13 18" id="KW-0862">Zinc</keyword>
<comment type="function">
    <text evidence="18">Catalyzes the conversion of 3-deoxy-D-arabino-heptulosonate 7-phosphate (DAHP) to dehydroquinate (DHQ).</text>
</comment>
<gene>
    <name evidence="18 21" type="primary">aroB</name>
    <name evidence="21" type="ORF">KH142_06650</name>
</gene>
<evidence type="ECO:0000256" key="6">
    <source>
        <dbReference type="ARBA" id="ARBA00005412"/>
    </source>
</evidence>
<proteinExistence type="inferred from homology"/>
<evidence type="ECO:0000256" key="4">
    <source>
        <dbReference type="ARBA" id="ARBA00004496"/>
    </source>
</evidence>
<comment type="caution">
    <text evidence="21">The sequence shown here is derived from an EMBL/GenBank/DDBJ whole genome shotgun (WGS) entry which is preliminary data.</text>
</comment>
<dbReference type="Pfam" id="PF24621">
    <property type="entry name" value="DHQS_C"/>
    <property type="match status" value="1"/>
</dbReference>
<keyword evidence="12 18" id="KW-0547">Nucleotide-binding</keyword>
<dbReference type="CDD" id="cd08195">
    <property type="entry name" value="DHQS"/>
    <property type="match status" value="1"/>
</dbReference>
<reference evidence="21" key="1">
    <citation type="submission" date="2021-02" db="EMBL/GenBank/DDBJ databases">
        <title>Infant gut strain persistence is associated with maternal origin, phylogeny, and functional potential including surface adhesion and iron acquisition.</title>
        <authorList>
            <person name="Lou Y.C."/>
        </authorList>
    </citation>
    <scope>NUCLEOTIDE SEQUENCE</scope>
    <source>
        <strain evidence="21">L2_039_000G1_dasL2_039_000G1_concoct_11</strain>
    </source>
</reference>
<dbReference type="GO" id="GO:0000166">
    <property type="term" value="F:nucleotide binding"/>
    <property type="evidence" value="ECO:0007669"/>
    <property type="project" value="UniProtKB-KW"/>
</dbReference>
<name>A0A943V005_9ACTN</name>
<dbReference type="NCBIfam" id="TIGR01357">
    <property type="entry name" value="aroB"/>
    <property type="match status" value="1"/>
</dbReference>
<evidence type="ECO:0000256" key="1">
    <source>
        <dbReference type="ARBA" id="ARBA00001393"/>
    </source>
</evidence>
<evidence type="ECO:0000256" key="8">
    <source>
        <dbReference type="ARBA" id="ARBA00017684"/>
    </source>
</evidence>
<comment type="cofactor">
    <cofactor evidence="18">
        <name>Co(2+)</name>
        <dbReference type="ChEBI" id="CHEBI:48828"/>
    </cofactor>
    <cofactor evidence="18">
        <name>Zn(2+)</name>
        <dbReference type="ChEBI" id="CHEBI:29105"/>
    </cofactor>
    <text evidence="18">Binds 1 divalent metal cation per subunit. Can use either Co(2+) or Zn(2+).</text>
</comment>
<keyword evidence="10 18" id="KW-0028">Amino-acid biosynthesis</keyword>
<dbReference type="EMBL" id="JAGZSV010000122">
    <property type="protein sequence ID" value="MBS6941140.1"/>
    <property type="molecule type" value="Genomic_DNA"/>
</dbReference>
<dbReference type="FunFam" id="3.40.50.1970:FF:000007">
    <property type="entry name" value="Pentafunctional AROM polypeptide"/>
    <property type="match status" value="1"/>
</dbReference>
<feature type="binding site" evidence="18">
    <location>
        <begin position="104"/>
        <end position="108"/>
    </location>
    <ligand>
        <name>NAD(+)</name>
        <dbReference type="ChEBI" id="CHEBI:57540"/>
    </ligand>
</feature>
<evidence type="ECO:0000256" key="17">
    <source>
        <dbReference type="ARBA" id="ARBA00023285"/>
    </source>
</evidence>
<dbReference type="InterPro" id="IPR030963">
    <property type="entry name" value="DHQ_synth_fam"/>
</dbReference>
<dbReference type="PANTHER" id="PTHR43622">
    <property type="entry name" value="3-DEHYDROQUINATE SYNTHASE"/>
    <property type="match status" value="1"/>
</dbReference>
<keyword evidence="15 18" id="KW-0057">Aromatic amino acid biosynthesis</keyword>
<keyword evidence="16 18" id="KW-0456">Lyase</keyword>
<keyword evidence="14 18" id="KW-0520">NAD</keyword>
<evidence type="ECO:0000256" key="10">
    <source>
        <dbReference type="ARBA" id="ARBA00022605"/>
    </source>
</evidence>
<accession>A0A943V005</accession>
<evidence type="ECO:0000256" key="11">
    <source>
        <dbReference type="ARBA" id="ARBA00022723"/>
    </source>
</evidence>
<evidence type="ECO:0000256" key="18">
    <source>
        <dbReference type="HAMAP-Rule" id="MF_00110"/>
    </source>
</evidence>
<dbReference type="SUPFAM" id="SSF56796">
    <property type="entry name" value="Dehydroquinate synthase-like"/>
    <property type="match status" value="1"/>
</dbReference>
<evidence type="ECO:0000256" key="13">
    <source>
        <dbReference type="ARBA" id="ARBA00022833"/>
    </source>
</evidence>
<comment type="cofactor">
    <cofactor evidence="2 18">
        <name>NAD(+)</name>
        <dbReference type="ChEBI" id="CHEBI:57540"/>
    </cofactor>
</comment>
<evidence type="ECO:0000256" key="15">
    <source>
        <dbReference type="ARBA" id="ARBA00023141"/>
    </source>
</evidence>
<feature type="binding site" evidence="18">
    <location>
        <position position="183"/>
    </location>
    <ligand>
        <name>Zn(2+)</name>
        <dbReference type="ChEBI" id="CHEBI:29105"/>
    </ligand>
</feature>
<feature type="binding site" evidence="18">
    <location>
        <position position="258"/>
    </location>
    <ligand>
        <name>Zn(2+)</name>
        <dbReference type="ChEBI" id="CHEBI:29105"/>
    </ligand>
</feature>
<keyword evidence="9 18" id="KW-0963">Cytoplasm</keyword>
<protein>
    <recommendedName>
        <fullName evidence="8 18">3-dehydroquinate synthase</fullName>
        <shortName evidence="18">DHQS</shortName>
        <ecNumber evidence="7 18">4.2.3.4</ecNumber>
    </recommendedName>
</protein>
<dbReference type="InterPro" id="IPR050071">
    <property type="entry name" value="Dehydroquinate_synthase"/>
</dbReference>
<evidence type="ECO:0000256" key="14">
    <source>
        <dbReference type="ARBA" id="ARBA00023027"/>
    </source>
</evidence>
<dbReference type="InterPro" id="IPR030960">
    <property type="entry name" value="DHQS/DOIS_N"/>
</dbReference>
<evidence type="ECO:0000256" key="2">
    <source>
        <dbReference type="ARBA" id="ARBA00001911"/>
    </source>
</evidence>
<feature type="binding site" evidence="18">
    <location>
        <begin position="128"/>
        <end position="129"/>
    </location>
    <ligand>
        <name>NAD(+)</name>
        <dbReference type="ChEBI" id="CHEBI:57540"/>
    </ligand>
</feature>
<feature type="binding site" evidence="18">
    <location>
        <position position="150"/>
    </location>
    <ligand>
        <name>NAD(+)</name>
        <dbReference type="ChEBI" id="CHEBI:57540"/>
    </ligand>
</feature>